<name>A0ABR1RNX2_9PEZI</name>
<evidence type="ECO:0008006" key="4">
    <source>
        <dbReference type="Google" id="ProtNLM"/>
    </source>
</evidence>
<organism evidence="2 3">
    <name type="scientific">Apiospora rasikravindrae</name>
    <dbReference type="NCBI Taxonomy" id="990691"/>
    <lineage>
        <taxon>Eukaryota</taxon>
        <taxon>Fungi</taxon>
        <taxon>Dikarya</taxon>
        <taxon>Ascomycota</taxon>
        <taxon>Pezizomycotina</taxon>
        <taxon>Sordariomycetes</taxon>
        <taxon>Xylariomycetidae</taxon>
        <taxon>Amphisphaeriales</taxon>
        <taxon>Apiosporaceae</taxon>
        <taxon>Apiospora</taxon>
    </lineage>
</organism>
<sequence>MQPTKSSLNRLPNYLFDDYSQITDDSEDGEEWNGSIESWESGPASDTPEISSDRIEDLWAVNVSQEPPVEEKPPTLAERTKLWDTDFENEASTHVEIDSAVALRLLNEAHDLVKGAFHDFCQQHQPKIWRNRFPGGPQEVLTEYPEVQGHLGLWHNDRVPGVWYLDVANAMRRVNDLRNAVCHFRPGWWVKNYDTLLRHAQRVAVAVNDKPRALRARALRDELRAVATETLEEIEQLGLASITPFRRDWKVHHEMFLQALVENTNTPRGEKEYEHRPAVMLAVDAWRWQRQSLGLDHPFLEGETATVGLV</sequence>
<evidence type="ECO:0000256" key="1">
    <source>
        <dbReference type="SAM" id="MobiDB-lite"/>
    </source>
</evidence>
<accession>A0ABR1RNX2</accession>
<comment type="caution">
    <text evidence="2">The sequence shown here is derived from an EMBL/GenBank/DDBJ whole genome shotgun (WGS) entry which is preliminary data.</text>
</comment>
<evidence type="ECO:0000313" key="3">
    <source>
        <dbReference type="Proteomes" id="UP001444661"/>
    </source>
</evidence>
<keyword evidence="3" id="KW-1185">Reference proteome</keyword>
<evidence type="ECO:0000313" key="2">
    <source>
        <dbReference type="EMBL" id="KAK8016664.1"/>
    </source>
</evidence>
<dbReference type="Proteomes" id="UP001444661">
    <property type="component" value="Unassembled WGS sequence"/>
</dbReference>
<reference evidence="2 3" key="1">
    <citation type="submission" date="2023-01" db="EMBL/GenBank/DDBJ databases">
        <title>Analysis of 21 Apiospora genomes using comparative genomics revels a genus with tremendous synthesis potential of carbohydrate active enzymes and secondary metabolites.</title>
        <authorList>
            <person name="Sorensen T."/>
        </authorList>
    </citation>
    <scope>NUCLEOTIDE SEQUENCE [LARGE SCALE GENOMIC DNA]</scope>
    <source>
        <strain evidence="2 3">CBS 33761</strain>
    </source>
</reference>
<dbReference type="EMBL" id="JAQQWK010000014">
    <property type="protein sequence ID" value="KAK8016664.1"/>
    <property type="molecule type" value="Genomic_DNA"/>
</dbReference>
<feature type="region of interest" description="Disordered" evidence="1">
    <location>
        <begin position="19"/>
        <end position="51"/>
    </location>
</feature>
<proteinExistence type="predicted"/>
<protein>
    <recommendedName>
        <fullName evidence="4">Swt1-like HEPN domain-containing protein</fullName>
    </recommendedName>
</protein>
<gene>
    <name evidence="2" type="ORF">PG993_014853</name>
</gene>